<evidence type="ECO:0000259" key="2">
    <source>
        <dbReference type="Pfam" id="PF04473"/>
    </source>
</evidence>
<sequence length="189" mass="21124">MAKSTCLRAVFAASLILFWIGPSTAYASSYEEAVSRWSSYEDVGKWLNSNFSFDRSRLGSVQKRIRTQGPKGLLARNPSATYDDKAGYCVDSANLALDALNRIDPSYKARWIFVRNGTGKIHHWATGFTVEGKLHVMDFGAGPHWSEMKGIHGPYESLDEYANFLSSLNLQGFSVGEVVWRNQFPGQED</sequence>
<dbReference type="EMBL" id="MPRL01000036">
    <property type="protein sequence ID" value="OOZ40000.1"/>
    <property type="molecule type" value="Genomic_DNA"/>
</dbReference>
<reference evidence="3 4" key="1">
    <citation type="submission" date="2016-11" db="EMBL/GenBank/DDBJ databases">
        <title>Mixed transmission modes and dynamic genome evolution in an obligate animal-bacterial symbiosis.</title>
        <authorList>
            <person name="Russell S.L."/>
            <person name="Corbett-Detig R.B."/>
            <person name="Cavanaugh C.M."/>
        </authorList>
    </citation>
    <scope>NUCLEOTIDE SEQUENCE [LARGE SCALE GENOMIC DNA]</scope>
    <source>
        <strain evidence="3">Sveles-Q1</strain>
    </source>
</reference>
<name>A0A1T2L4N5_9GAMM</name>
<feature type="signal peptide" evidence="1">
    <location>
        <begin position="1"/>
        <end position="27"/>
    </location>
</feature>
<dbReference type="Proteomes" id="UP000191110">
    <property type="component" value="Unassembled WGS sequence"/>
</dbReference>
<dbReference type="Pfam" id="PF04473">
    <property type="entry name" value="DUF553"/>
    <property type="match status" value="1"/>
</dbReference>
<feature type="domain" description="Transglutaminase-like" evidence="2">
    <location>
        <begin position="39"/>
        <end position="141"/>
    </location>
</feature>
<organism evidence="3 4">
    <name type="scientific">Solemya pervernicosa gill symbiont</name>
    <dbReference type="NCBI Taxonomy" id="642797"/>
    <lineage>
        <taxon>Bacteria</taxon>
        <taxon>Pseudomonadati</taxon>
        <taxon>Pseudomonadota</taxon>
        <taxon>Gammaproteobacteria</taxon>
        <taxon>sulfur-oxidizing symbionts</taxon>
    </lineage>
</organism>
<dbReference type="AlphaFoldDB" id="A0A1T2L4N5"/>
<evidence type="ECO:0000313" key="3">
    <source>
        <dbReference type="EMBL" id="OOZ40000.1"/>
    </source>
</evidence>
<protein>
    <recommendedName>
        <fullName evidence="2">Transglutaminase-like domain-containing protein</fullName>
    </recommendedName>
</protein>
<accession>A0A1T2L4N5</accession>
<gene>
    <name evidence="3" type="ORF">BOW53_09475</name>
</gene>
<evidence type="ECO:0000256" key="1">
    <source>
        <dbReference type="SAM" id="SignalP"/>
    </source>
</evidence>
<comment type="caution">
    <text evidence="3">The sequence shown here is derived from an EMBL/GenBank/DDBJ whole genome shotgun (WGS) entry which is preliminary data.</text>
</comment>
<dbReference type="OrthoDB" id="9255722at2"/>
<evidence type="ECO:0000313" key="4">
    <source>
        <dbReference type="Proteomes" id="UP000191110"/>
    </source>
</evidence>
<proteinExistence type="predicted"/>
<keyword evidence="4" id="KW-1185">Reference proteome</keyword>
<feature type="chain" id="PRO_5013046440" description="Transglutaminase-like domain-containing protein" evidence="1">
    <location>
        <begin position="28"/>
        <end position="189"/>
    </location>
</feature>
<dbReference type="InterPro" id="IPR007562">
    <property type="entry name" value="Transglutaminase-like_domain"/>
</dbReference>
<keyword evidence="1" id="KW-0732">Signal</keyword>